<gene>
    <name evidence="1" type="ORF">A4A49_62542</name>
</gene>
<reference evidence="1" key="1">
    <citation type="submission" date="2016-11" db="EMBL/GenBank/DDBJ databases">
        <title>The genome of Nicotiana attenuata.</title>
        <authorList>
            <person name="Xu S."/>
            <person name="Brockmoeller T."/>
            <person name="Gaquerel E."/>
            <person name="Navarro A."/>
            <person name="Kuhl H."/>
            <person name="Gase K."/>
            <person name="Ling Z."/>
            <person name="Zhou W."/>
            <person name="Kreitzer C."/>
            <person name="Stanke M."/>
            <person name="Tang H."/>
            <person name="Lyons E."/>
            <person name="Pandey P."/>
            <person name="Pandey S.P."/>
            <person name="Timmermann B."/>
            <person name="Baldwin I.T."/>
        </authorList>
    </citation>
    <scope>NUCLEOTIDE SEQUENCE [LARGE SCALE GENOMIC DNA]</scope>
    <source>
        <strain evidence="1">UT</strain>
    </source>
</reference>
<evidence type="ECO:0000313" key="1">
    <source>
        <dbReference type="EMBL" id="OIS99745.1"/>
    </source>
</evidence>
<dbReference type="Proteomes" id="UP000187609">
    <property type="component" value="Unassembled WGS sequence"/>
</dbReference>
<comment type="caution">
    <text evidence="1">The sequence shown here is derived from an EMBL/GenBank/DDBJ whole genome shotgun (WGS) entry which is preliminary data.</text>
</comment>
<dbReference type="Gramene" id="OIS99745">
    <property type="protein sequence ID" value="OIS99745"/>
    <property type="gene ID" value="A4A49_62542"/>
</dbReference>
<evidence type="ECO:0000313" key="2">
    <source>
        <dbReference type="Proteomes" id="UP000187609"/>
    </source>
</evidence>
<proteinExistence type="predicted"/>
<keyword evidence="2" id="KW-1185">Reference proteome</keyword>
<protein>
    <submittedName>
        <fullName evidence="1">Uncharacterized protein</fullName>
    </submittedName>
</protein>
<sequence length="102" mass="11570">MGNPPITHIYREQNYAAHYLAPQSSSTHAQDYTTTFTQPLNFLLPQLLADQQGTVYTRLVKPSSTTNLFYRHPILENNQPVGQYFENSFCNSVQLATCNVTT</sequence>
<organism evidence="1 2">
    <name type="scientific">Nicotiana attenuata</name>
    <name type="common">Coyote tobacco</name>
    <dbReference type="NCBI Taxonomy" id="49451"/>
    <lineage>
        <taxon>Eukaryota</taxon>
        <taxon>Viridiplantae</taxon>
        <taxon>Streptophyta</taxon>
        <taxon>Embryophyta</taxon>
        <taxon>Tracheophyta</taxon>
        <taxon>Spermatophyta</taxon>
        <taxon>Magnoliopsida</taxon>
        <taxon>eudicotyledons</taxon>
        <taxon>Gunneridae</taxon>
        <taxon>Pentapetalae</taxon>
        <taxon>asterids</taxon>
        <taxon>lamiids</taxon>
        <taxon>Solanales</taxon>
        <taxon>Solanaceae</taxon>
        <taxon>Nicotianoideae</taxon>
        <taxon>Nicotianeae</taxon>
        <taxon>Nicotiana</taxon>
    </lineage>
</organism>
<dbReference type="EMBL" id="MJEQ01037190">
    <property type="protein sequence ID" value="OIS99745.1"/>
    <property type="molecule type" value="Genomic_DNA"/>
</dbReference>
<accession>A0A1J6I5H1</accession>
<dbReference type="AlphaFoldDB" id="A0A1J6I5H1"/>
<name>A0A1J6I5H1_NICAT</name>